<evidence type="ECO:0000313" key="2">
    <source>
        <dbReference type="Proteomes" id="UP000599009"/>
    </source>
</evidence>
<dbReference type="SUPFAM" id="SSF51182">
    <property type="entry name" value="RmlC-like cupins"/>
    <property type="match status" value="1"/>
</dbReference>
<dbReference type="PANTHER" id="PTHR37943">
    <property type="entry name" value="PROTEIN VES"/>
    <property type="match status" value="1"/>
</dbReference>
<dbReference type="PANTHER" id="PTHR37943:SF1">
    <property type="entry name" value="PROTEIN VES"/>
    <property type="match status" value="1"/>
</dbReference>
<proteinExistence type="predicted"/>
<gene>
    <name evidence="1" type="ORF">GCM10011394_21150</name>
</gene>
<dbReference type="Pfam" id="PF05962">
    <property type="entry name" value="HutD"/>
    <property type="match status" value="1"/>
</dbReference>
<dbReference type="InterPro" id="IPR014710">
    <property type="entry name" value="RmlC-like_jellyroll"/>
</dbReference>
<organism evidence="1 2">
    <name type="scientific">Luteimonas terricola</name>
    <dbReference type="NCBI Taxonomy" id="645597"/>
    <lineage>
        <taxon>Bacteria</taxon>
        <taxon>Pseudomonadati</taxon>
        <taxon>Pseudomonadota</taxon>
        <taxon>Gammaproteobacteria</taxon>
        <taxon>Lysobacterales</taxon>
        <taxon>Lysobacteraceae</taxon>
        <taxon>Luteimonas</taxon>
    </lineage>
</organism>
<dbReference type="Gene3D" id="2.60.120.10">
    <property type="entry name" value="Jelly Rolls"/>
    <property type="match status" value="1"/>
</dbReference>
<comment type="caution">
    <text evidence="1">The sequence shown here is derived from an EMBL/GenBank/DDBJ whole genome shotgun (WGS) entry which is preliminary data.</text>
</comment>
<dbReference type="CDD" id="cd20293">
    <property type="entry name" value="cupin_HutD_N"/>
    <property type="match status" value="1"/>
</dbReference>
<dbReference type="InterPro" id="IPR010282">
    <property type="entry name" value="Uncharacterised_HutD/Ves"/>
</dbReference>
<accession>A0ABQ2EGG0</accession>
<dbReference type="EMBL" id="BMME01000001">
    <property type="protein sequence ID" value="GGK11629.1"/>
    <property type="molecule type" value="Genomic_DNA"/>
</dbReference>
<reference evidence="2" key="1">
    <citation type="journal article" date="2019" name="Int. J. Syst. Evol. Microbiol.">
        <title>The Global Catalogue of Microorganisms (GCM) 10K type strain sequencing project: providing services to taxonomists for standard genome sequencing and annotation.</title>
        <authorList>
            <consortium name="The Broad Institute Genomics Platform"/>
            <consortium name="The Broad Institute Genome Sequencing Center for Infectious Disease"/>
            <person name="Wu L."/>
            <person name="Ma J."/>
        </authorList>
    </citation>
    <scope>NUCLEOTIDE SEQUENCE [LARGE SCALE GENOMIC DNA]</scope>
    <source>
        <strain evidence="2">CGMCC 1.8985</strain>
    </source>
</reference>
<sequence length="206" mass="22535">MYSAAAFARHLPANEYRRLRWRNGLGWTREIHAASLAGGDGWDWRLSIAEIEADGPYSAFPGVEREQVLLSGEGLALDFGDGHERMLAPPHGRQRFGGDAAVQARLPAGRVEVFNLMWQPGRVAPRLWHRPLVDSMLLFVDPGSSWAVHVMAGQATVGGDHAMPLLEMGDSALLAAGDARLRYVIEGAGELLLVRVEPKALQTLRP</sequence>
<evidence type="ECO:0008006" key="3">
    <source>
        <dbReference type="Google" id="ProtNLM"/>
    </source>
</evidence>
<keyword evidence="2" id="KW-1185">Reference proteome</keyword>
<dbReference type="Proteomes" id="UP000599009">
    <property type="component" value="Unassembled WGS sequence"/>
</dbReference>
<dbReference type="RefSeq" id="WP_132986555.1">
    <property type="nucleotide sequence ID" value="NZ_BMME01000001.1"/>
</dbReference>
<name>A0ABQ2EGG0_9GAMM</name>
<dbReference type="InterPro" id="IPR011051">
    <property type="entry name" value="RmlC_Cupin_sf"/>
</dbReference>
<evidence type="ECO:0000313" key="1">
    <source>
        <dbReference type="EMBL" id="GGK11629.1"/>
    </source>
</evidence>
<protein>
    <recommendedName>
        <fullName evidence="3">HutD family protein</fullName>
    </recommendedName>
</protein>